<dbReference type="Pfam" id="PF06074">
    <property type="entry name" value="Portal_Mu"/>
    <property type="match status" value="1"/>
</dbReference>
<protein>
    <recommendedName>
        <fullName evidence="3">Portal protein</fullName>
    </recommendedName>
</protein>
<dbReference type="InterPro" id="IPR009279">
    <property type="entry name" value="Portal_Mu"/>
</dbReference>
<feature type="compositionally biased region" description="Acidic residues" evidence="1">
    <location>
        <begin position="488"/>
        <end position="506"/>
    </location>
</feature>
<dbReference type="AlphaFoldDB" id="A0A6M3KWF4"/>
<organism evidence="2">
    <name type="scientific">viral metagenome</name>
    <dbReference type="NCBI Taxonomy" id="1070528"/>
    <lineage>
        <taxon>unclassified sequences</taxon>
        <taxon>metagenomes</taxon>
        <taxon>organismal metagenomes</taxon>
    </lineage>
</organism>
<dbReference type="EMBL" id="MT142635">
    <property type="protein sequence ID" value="QJA86457.1"/>
    <property type="molecule type" value="Genomic_DNA"/>
</dbReference>
<gene>
    <name evidence="2" type="ORF">MM415B02079_0011</name>
</gene>
<proteinExistence type="predicted"/>
<accession>A0A6M3KWF4</accession>
<evidence type="ECO:0000256" key="1">
    <source>
        <dbReference type="SAM" id="MobiDB-lite"/>
    </source>
</evidence>
<name>A0A6M3KWF4_9ZZZZ</name>
<evidence type="ECO:0000313" key="2">
    <source>
        <dbReference type="EMBL" id="QJA86457.1"/>
    </source>
</evidence>
<evidence type="ECO:0008006" key="3">
    <source>
        <dbReference type="Google" id="ProtNLM"/>
    </source>
</evidence>
<sequence length="747" mass="83776">MNRDERNRQIIESNLSPREAAEAFGVSPSTVYRLRREAQGTEAHAEEPPRLSNREMLFDQLSVSGISFHGGTVNEEFQRELQDDGGVNIYTEMSVHPVVSAVLFAIQMAQRQVEWYVEPAGETPQDEEAAKFLEECLFDDMSQTWDDVVSQIYTMLVYGYSAAEIVYKRRLGMDPPAYVEDPAKSMFDDNKIGWRRWQFVSPKSMPAGNRWIFDEHGRVQGFRQQPAPDYQLRTIPMEKALLFRTRVEWDNPEPPPILRPMYQAYYYATNLQEVEAIGAERLGNGLPVIYLGDGCTFSGNNSDFELAKDIVRNVRTDEQMGVVIPRPKMSADGRGILLELLSPPSSGIVNFDDVITRYEQRMAMTALAQFIFIGMSRVGTQSLNESSTDTFQAAIGAWSDSNADVVNRFAIPRLFALNPFNLERLPKLAHSEVSVPDLGGIAQYINALYGAQLLTPDDNLEAHLRKLAGFPEKPEVVGPESPPPQQEPEVEEDEAIEEPPEPDEEASERFALRTRPGNPNWERATNAYEGELRQTYQQWADDTAGQLAGIEDDDEFSETLMAAILALIAELRRLGQRRLPDALQLGLGGVAPSPDGYRMMADAIAENERYLSDSLGPAIAAKVEQQVTVDPLIRQDRESLGGTFGTFLARVASYAGAFWGLIHLGFVNRVKQKDAEKNTTTRVRSVLDPRARHCPQCPTYAHEYDSIDQVIAETGGVPTTWNSDCGPNCRCHLEEEVAPGVWRRMWP</sequence>
<feature type="region of interest" description="Disordered" evidence="1">
    <location>
        <begin position="471"/>
        <end position="521"/>
    </location>
</feature>
<reference evidence="2" key="1">
    <citation type="submission" date="2020-03" db="EMBL/GenBank/DDBJ databases">
        <title>The deep terrestrial virosphere.</title>
        <authorList>
            <person name="Holmfeldt K."/>
            <person name="Nilsson E."/>
            <person name="Simone D."/>
            <person name="Lopez-Fernandez M."/>
            <person name="Wu X."/>
            <person name="de Brujin I."/>
            <person name="Lundin D."/>
            <person name="Andersson A."/>
            <person name="Bertilsson S."/>
            <person name="Dopson M."/>
        </authorList>
    </citation>
    <scope>NUCLEOTIDE SEQUENCE</scope>
    <source>
        <strain evidence="2">MM415B02079</strain>
    </source>
</reference>